<name>A0A238Z3Y5_9PROT</name>
<dbReference type="InterPro" id="IPR036265">
    <property type="entry name" value="HIT-like_sf"/>
</dbReference>
<proteinExistence type="predicted"/>
<feature type="short sequence motif" description="Histidine triad motif" evidence="2 3">
    <location>
        <begin position="97"/>
        <end position="101"/>
    </location>
</feature>
<keyword evidence="6" id="KW-1185">Reference proteome</keyword>
<dbReference type="PANTHER" id="PTHR23089">
    <property type="entry name" value="HISTIDINE TRIAD HIT PROTEIN"/>
    <property type="match status" value="1"/>
</dbReference>
<dbReference type="CDD" id="cd01276">
    <property type="entry name" value="PKCI_related"/>
    <property type="match status" value="1"/>
</dbReference>
<evidence type="ECO:0000256" key="2">
    <source>
        <dbReference type="PIRSR" id="PIRSR601310-3"/>
    </source>
</evidence>
<evidence type="ECO:0000256" key="1">
    <source>
        <dbReference type="PIRSR" id="PIRSR601310-1"/>
    </source>
</evidence>
<dbReference type="InterPro" id="IPR011146">
    <property type="entry name" value="HIT-like"/>
</dbReference>
<dbReference type="Gene3D" id="3.30.428.10">
    <property type="entry name" value="HIT-like"/>
    <property type="match status" value="1"/>
</dbReference>
<evidence type="ECO:0000313" key="5">
    <source>
        <dbReference type="EMBL" id="SNR78020.1"/>
    </source>
</evidence>
<dbReference type="RefSeq" id="WP_089375158.1">
    <property type="nucleotide sequence ID" value="NZ_FZOA01000004.1"/>
</dbReference>
<evidence type="ECO:0000313" key="6">
    <source>
        <dbReference type="Proteomes" id="UP000198305"/>
    </source>
</evidence>
<dbReference type="PROSITE" id="PS51084">
    <property type="entry name" value="HIT_2"/>
    <property type="match status" value="1"/>
</dbReference>
<organism evidence="5 6">
    <name type="scientific">Methylobacillus rhizosphaerae</name>
    <dbReference type="NCBI Taxonomy" id="551994"/>
    <lineage>
        <taxon>Bacteria</taxon>
        <taxon>Pseudomonadati</taxon>
        <taxon>Pseudomonadota</taxon>
        <taxon>Betaproteobacteria</taxon>
        <taxon>Nitrosomonadales</taxon>
        <taxon>Methylophilaceae</taxon>
        <taxon>Methylobacillus</taxon>
    </lineage>
</organism>
<accession>A0A238Z3Y5</accession>
<evidence type="ECO:0000256" key="3">
    <source>
        <dbReference type="PROSITE-ProRule" id="PRU00464"/>
    </source>
</evidence>
<feature type="active site" description="Tele-AMP-histidine intermediate" evidence="1">
    <location>
        <position position="99"/>
    </location>
</feature>
<dbReference type="GO" id="GO:0003824">
    <property type="term" value="F:catalytic activity"/>
    <property type="evidence" value="ECO:0007669"/>
    <property type="project" value="InterPro"/>
</dbReference>
<dbReference type="OrthoDB" id="9784774at2"/>
<dbReference type="SUPFAM" id="SSF54197">
    <property type="entry name" value="HIT-like"/>
    <property type="match status" value="1"/>
</dbReference>
<feature type="domain" description="HIT" evidence="4">
    <location>
        <begin position="6"/>
        <end position="112"/>
    </location>
</feature>
<evidence type="ECO:0000259" key="4">
    <source>
        <dbReference type="PROSITE" id="PS51084"/>
    </source>
</evidence>
<dbReference type="Proteomes" id="UP000198305">
    <property type="component" value="Unassembled WGS sequence"/>
</dbReference>
<dbReference type="EMBL" id="FZOA01000004">
    <property type="protein sequence ID" value="SNR78020.1"/>
    <property type="molecule type" value="Genomic_DNA"/>
</dbReference>
<sequence length="112" mass="12366">MSADCIFCKIVNNDIPSKKIYEDEDVIAFHDIRPIAPTHLLLVPKIHIDSLADCGQRHQALLGKMLLLAPRLASESGLKGFRTMINTGREGGQEVFHIHIHVFGGGETLPKV</sequence>
<dbReference type="InterPro" id="IPR019808">
    <property type="entry name" value="Histidine_triad_CS"/>
</dbReference>
<gene>
    <name evidence="5" type="ORF">SAMN05192560_1024</name>
</gene>
<dbReference type="InterPro" id="IPR001310">
    <property type="entry name" value="Histidine_triad_HIT"/>
</dbReference>
<dbReference type="PRINTS" id="PR00332">
    <property type="entry name" value="HISTRIAD"/>
</dbReference>
<dbReference type="Pfam" id="PF01230">
    <property type="entry name" value="HIT"/>
    <property type="match status" value="1"/>
</dbReference>
<dbReference type="AlphaFoldDB" id="A0A238Z3Y5"/>
<protein>
    <submittedName>
        <fullName evidence="5">Histidine triad (HIT) family protein</fullName>
    </submittedName>
</protein>
<dbReference type="PROSITE" id="PS00892">
    <property type="entry name" value="HIT_1"/>
    <property type="match status" value="1"/>
</dbReference>
<reference evidence="6" key="1">
    <citation type="submission" date="2017-06" db="EMBL/GenBank/DDBJ databases">
        <authorList>
            <person name="Varghese N."/>
            <person name="Submissions S."/>
        </authorList>
    </citation>
    <scope>NUCLEOTIDE SEQUENCE [LARGE SCALE GENOMIC DNA]</scope>
    <source>
        <strain evidence="6">Ca-68</strain>
    </source>
</reference>